<comment type="pathway">
    <text evidence="2">Lipid metabolism.</text>
</comment>
<comment type="catalytic activity">
    <reaction evidence="10">
        <text>an acyl-CoA + a 1,2-diacyl-sn-glycerol = a triacyl-sn-glycerol + CoA</text>
        <dbReference type="Rhea" id="RHEA:10868"/>
        <dbReference type="ChEBI" id="CHEBI:17815"/>
        <dbReference type="ChEBI" id="CHEBI:57287"/>
        <dbReference type="ChEBI" id="CHEBI:58342"/>
        <dbReference type="ChEBI" id="CHEBI:64615"/>
        <dbReference type="EC" id="2.3.1.20"/>
    </reaction>
</comment>
<evidence type="ECO:0000256" key="5">
    <source>
        <dbReference type="ARBA" id="ARBA00022516"/>
    </source>
</evidence>
<comment type="similarity">
    <text evidence="3">Belongs to the long-chain O-acyltransferase family.</text>
</comment>
<gene>
    <name evidence="13" type="ORF">Adu01nite_17370</name>
</gene>
<keyword evidence="14" id="KW-1185">Reference proteome</keyword>
<comment type="caution">
    <text evidence="13">The sequence shown here is derived from an EMBL/GenBank/DDBJ whole genome shotgun (WGS) entry which is preliminary data.</text>
</comment>
<dbReference type="InterPro" id="IPR004255">
    <property type="entry name" value="O-acyltransferase_WSD1_N"/>
</dbReference>
<feature type="domain" description="O-acyltransferase WSD1-like N-terminal" evidence="11">
    <location>
        <begin position="9"/>
        <end position="155"/>
    </location>
</feature>
<evidence type="ECO:0000256" key="3">
    <source>
        <dbReference type="ARBA" id="ARBA00009587"/>
    </source>
</evidence>
<reference evidence="13 14" key="1">
    <citation type="submission" date="2021-01" db="EMBL/GenBank/DDBJ databases">
        <title>Whole genome shotgun sequence of Actinoplanes durhamensis NBRC 14914.</title>
        <authorList>
            <person name="Komaki H."/>
            <person name="Tamura T."/>
        </authorList>
    </citation>
    <scope>NUCLEOTIDE SEQUENCE [LARGE SCALE GENOMIC DNA]</scope>
    <source>
        <strain evidence="13 14">NBRC 14914</strain>
    </source>
</reference>
<name>A0ABQ3YS28_9ACTN</name>
<accession>A0ABQ3YS28</accession>
<evidence type="ECO:0000256" key="6">
    <source>
        <dbReference type="ARBA" id="ARBA00022679"/>
    </source>
</evidence>
<dbReference type="PANTHER" id="PTHR31650:SF1">
    <property type="entry name" value="WAX ESTER SYNTHASE_DIACYLGLYCEROL ACYLTRANSFERASE 4-RELATED"/>
    <property type="match status" value="1"/>
</dbReference>
<evidence type="ECO:0000313" key="14">
    <source>
        <dbReference type="Proteomes" id="UP000637628"/>
    </source>
</evidence>
<keyword evidence="8" id="KW-0443">Lipid metabolism</keyword>
<sequence>MSVDRAGDADLAFLAIDRGPVPEQLGVVLVLEPGLTVEACADLLAARTAGVPRLRQRLVRPRFGGGPAVWAGDTGFDVRRHLSTAACPSPGDERALLDAAMPYLLAPLPRDRPLWRAVLLTGISGGGSALVLVAHHALSDGMGGLAALARLVDGADVPVGRTVESAAGTFGPAGGGAPRRIGRLRAAMRASRVARVAPSSLLAPTGGRRRAVVVRIPLDALRVVAHRHGAGVNTVLLVVVADALRGLLGERGETVGAVSIAVPVGVARTDGGTAGNAGSPLVVAVPAGADRISRVAGEVRRRRADADGPPPVAVLGKWFRGFAAAGGYRWYMRRQRRMHTLVSNVRGPVDAVSVGGVRVRGMMPMSVGGSTNLTVTFVALSYGGELVVTVVADPDRCPDLDRLGVLLGDLLGTKGPS</sequence>
<feature type="domain" description="O-acyltransferase WSD1 C-terminal" evidence="12">
    <location>
        <begin position="282"/>
        <end position="404"/>
    </location>
</feature>
<evidence type="ECO:0000313" key="13">
    <source>
        <dbReference type="EMBL" id="GIE00387.1"/>
    </source>
</evidence>
<dbReference type="SUPFAM" id="SSF52777">
    <property type="entry name" value="CoA-dependent acyltransferases"/>
    <property type="match status" value="1"/>
</dbReference>
<evidence type="ECO:0000259" key="11">
    <source>
        <dbReference type="Pfam" id="PF03007"/>
    </source>
</evidence>
<protein>
    <recommendedName>
        <fullName evidence="4">diacylglycerol O-acyltransferase</fullName>
        <ecNumber evidence="4">2.3.1.20</ecNumber>
    </recommendedName>
</protein>
<dbReference type="RefSeq" id="WP_203726030.1">
    <property type="nucleotide sequence ID" value="NZ_BAAATX010000002.1"/>
</dbReference>
<dbReference type="Gene3D" id="3.30.559.10">
    <property type="entry name" value="Chloramphenicol acetyltransferase-like domain"/>
    <property type="match status" value="1"/>
</dbReference>
<dbReference type="InterPro" id="IPR009721">
    <property type="entry name" value="O-acyltransferase_WSD1_C"/>
</dbReference>
<comment type="pathway">
    <text evidence="1">Glycerolipid metabolism; triacylglycerol biosynthesis.</text>
</comment>
<dbReference type="InterPro" id="IPR023213">
    <property type="entry name" value="CAT-like_dom_sf"/>
</dbReference>
<evidence type="ECO:0000256" key="7">
    <source>
        <dbReference type="ARBA" id="ARBA00022798"/>
    </source>
</evidence>
<keyword evidence="6" id="KW-0808">Transferase</keyword>
<evidence type="ECO:0000256" key="4">
    <source>
        <dbReference type="ARBA" id="ARBA00013244"/>
    </source>
</evidence>
<keyword evidence="7" id="KW-0319">Glycerol metabolism</keyword>
<keyword evidence="9" id="KW-0012">Acyltransferase</keyword>
<evidence type="ECO:0000256" key="10">
    <source>
        <dbReference type="ARBA" id="ARBA00048109"/>
    </source>
</evidence>
<evidence type="ECO:0000259" key="12">
    <source>
        <dbReference type="Pfam" id="PF06974"/>
    </source>
</evidence>
<organism evidence="13 14">
    <name type="scientific">Paractinoplanes durhamensis</name>
    <dbReference type="NCBI Taxonomy" id="113563"/>
    <lineage>
        <taxon>Bacteria</taxon>
        <taxon>Bacillati</taxon>
        <taxon>Actinomycetota</taxon>
        <taxon>Actinomycetes</taxon>
        <taxon>Micromonosporales</taxon>
        <taxon>Micromonosporaceae</taxon>
        <taxon>Paractinoplanes</taxon>
    </lineage>
</organism>
<dbReference type="Pfam" id="PF06974">
    <property type="entry name" value="WS_DGAT_C"/>
    <property type="match status" value="1"/>
</dbReference>
<evidence type="ECO:0000256" key="1">
    <source>
        <dbReference type="ARBA" id="ARBA00004771"/>
    </source>
</evidence>
<evidence type="ECO:0000256" key="8">
    <source>
        <dbReference type="ARBA" id="ARBA00023098"/>
    </source>
</evidence>
<dbReference type="InterPro" id="IPR045034">
    <property type="entry name" value="O-acyltransferase_WSD1-like"/>
</dbReference>
<dbReference type="EMBL" id="BOML01000014">
    <property type="protein sequence ID" value="GIE00387.1"/>
    <property type="molecule type" value="Genomic_DNA"/>
</dbReference>
<dbReference type="Pfam" id="PF03007">
    <property type="entry name" value="WS_DGAT_cat"/>
    <property type="match status" value="1"/>
</dbReference>
<dbReference type="Proteomes" id="UP000637628">
    <property type="component" value="Unassembled WGS sequence"/>
</dbReference>
<evidence type="ECO:0000256" key="2">
    <source>
        <dbReference type="ARBA" id="ARBA00005189"/>
    </source>
</evidence>
<dbReference type="PANTHER" id="PTHR31650">
    <property type="entry name" value="O-ACYLTRANSFERASE (WSD1-LIKE) FAMILY PROTEIN"/>
    <property type="match status" value="1"/>
</dbReference>
<evidence type="ECO:0000256" key="9">
    <source>
        <dbReference type="ARBA" id="ARBA00023315"/>
    </source>
</evidence>
<proteinExistence type="inferred from homology"/>
<dbReference type="EC" id="2.3.1.20" evidence="4"/>
<keyword evidence="5" id="KW-0444">Lipid biosynthesis</keyword>